<dbReference type="Proteomes" id="UP000070501">
    <property type="component" value="Unassembled WGS sequence"/>
</dbReference>
<feature type="region of interest" description="Disordered" evidence="1">
    <location>
        <begin position="984"/>
        <end position="1053"/>
    </location>
</feature>
<feature type="compositionally biased region" description="Polar residues" evidence="1">
    <location>
        <begin position="813"/>
        <end position="825"/>
    </location>
</feature>
<feature type="region of interest" description="Disordered" evidence="1">
    <location>
        <begin position="734"/>
        <end position="954"/>
    </location>
</feature>
<feature type="region of interest" description="Disordered" evidence="1">
    <location>
        <begin position="588"/>
        <end position="611"/>
    </location>
</feature>
<dbReference type="STRING" id="196109.A0A136JED7"/>
<name>A0A136JED7_9PEZI</name>
<feature type="region of interest" description="Disordered" evidence="1">
    <location>
        <begin position="1095"/>
        <end position="1196"/>
    </location>
</feature>
<evidence type="ECO:0000313" key="4">
    <source>
        <dbReference type="Proteomes" id="UP000070501"/>
    </source>
</evidence>
<feature type="compositionally biased region" description="Low complexity" evidence="1">
    <location>
        <begin position="781"/>
        <end position="799"/>
    </location>
</feature>
<dbReference type="EMBL" id="KQ964246">
    <property type="protein sequence ID" value="KXJ95512.1"/>
    <property type="molecule type" value="Genomic_DNA"/>
</dbReference>
<feature type="compositionally biased region" description="Polar residues" evidence="1">
    <location>
        <begin position="984"/>
        <end position="1006"/>
    </location>
</feature>
<feature type="compositionally biased region" description="Low complexity" evidence="1">
    <location>
        <begin position="588"/>
        <end position="598"/>
    </location>
</feature>
<keyword evidence="4" id="KW-1185">Reference proteome</keyword>
<dbReference type="InterPro" id="IPR015943">
    <property type="entry name" value="WD40/YVTN_repeat-like_dom_sf"/>
</dbReference>
<feature type="compositionally biased region" description="Basic residues" evidence="1">
    <location>
        <begin position="1132"/>
        <end position="1146"/>
    </location>
</feature>
<dbReference type="OrthoDB" id="3925024at2759"/>
<evidence type="ECO:0000256" key="1">
    <source>
        <dbReference type="SAM" id="MobiDB-lite"/>
    </source>
</evidence>
<dbReference type="Pfam" id="PF23749">
    <property type="entry name" value="DUF7165"/>
    <property type="match status" value="1"/>
</dbReference>
<feature type="compositionally biased region" description="Polar residues" evidence="1">
    <location>
        <begin position="1015"/>
        <end position="1034"/>
    </location>
</feature>
<proteinExistence type="predicted"/>
<dbReference type="AlphaFoldDB" id="A0A136JED7"/>
<dbReference type="InterPro" id="IPR036047">
    <property type="entry name" value="F-box-like_dom_sf"/>
</dbReference>
<feature type="compositionally biased region" description="Basic and acidic residues" evidence="1">
    <location>
        <begin position="1147"/>
        <end position="1156"/>
    </location>
</feature>
<dbReference type="Gene3D" id="2.130.10.10">
    <property type="entry name" value="YVTN repeat-like/Quinoprotein amine dehydrogenase"/>
    <property type="match status" value="1"/>
</dbReference>
<reference evidence="4" key="1">
    <citation type="submission" date="2016-02" db="EMBL/GenBank/DDBJ databases">
        <title>Draft genome sequence of Microdochium bolleyi, a fungal endophyte of beachgrass.</title>
        <authorList>
            <consortium name="DOE Joint Genome Institute"/>
            <person name="David A.S."/>
            <person name="May G."/>
            <person name="Haridas S."/>
            <person name="Lim J."/>
            <person name="Wang M."/>
            <person name="Labutti K."/>
            <person name="Lipzen A."/>
            <person name="Barry K."/>
            <person name="Grigoriev I.V."/>
        </authorList>
    </citation>
    <scope>NUCLEOTIDE SEQUENCE [LARGE SCALE GENOMIC DNA]</scope>
    <source>
        <strain evidence="4">J235TASD1</strain>
    </source>
</reference>
<protein>
    <recommendedName>
        <fullName evidence="2">F-box domain-containing protein</fullName>
    </recommendedName>
</protein>
<sequence length="1196" mass="129025">MHQGTLQAHLGREKIPALASPLAGAPVAFGKLPDEIIEQILLLTDPNSFASLALLNSDWHRVAQQAHLYAHHLTLCPATLDSKVAPDSVSDDDLPKLRRLFAEQVRRNLFEAYVRPKVTNITLISNAISSSSAPGGDGLQFSHSLRGQHLLAYNSSRIYLLDVQGPEVEVKREFKILRRPAAVCIVDDGTLLAVLSTDMQIDLYDLTQAPPRRKQSLILDHAPRAIALSPCGSVLAAAYQGGIEVQSIAPGALPTERRAVKCEAVDSLAFSFDGTQLLGTTSASQPPNTVILTAPYYEPGSQLMESTVSAMWTTSILFPNTSRDCSHAVLLQESSSVEAEWSFTYDRSFETFRAVRIGDLRNGTTYFPGPVPDANTLGALLPSTLPAANLGGQLVSAGFESKDVWVYGVPEDLEAVPDAPSGLSAWGGLSRGPSNRSTTRQQDTQLGRVPQWQVLCDKLRNNFVYGRKVAELPGINSMKWVSSPHSRDSRERLVVCAKGAQPAKPITEEDDMNFVDGGRVTIIDFEYAVDHGSTEELTIDVGTQQAEVLEEEQRDLATEVAIVRRRTVAQQRGGPRGANPRAAIAARQASNSNGNSNNLAPPVPQLEHDDEDPLIPRRMTTAHDTGARGEQEDIEDATLEEVQEALDAPYGHADPRSVTSLRRAATAAAMSRHRVPPAAAAGPVEYRRADGRREHPHESDADNWVPPPPPYSKDDPVDLPAFLRHAAIPGADLQQDAARAQSDIPPVPPLPRTASVASRHDLPRLRTSPTGERRVSHLDPSSSSASRSAAATTASTEPSTGGGSGDAQHRLPLTSTTTQMLTPPESTEEDIYDVSPPASPRSNWSQPMISVSVSNENGTQSRSAVPRSSYEGGASSRLGTRENDHDVQASPASRFRRLSNSLTWPRAPRSSHAPDGQATPTGYSLSAPPRTLDEDESLRSPAPPPPRPDQMYSLHNRQNSLPLRRASGMMQSSMLDPEVRRATENQAQNQLSRQPEQPLIISTPQGISGAYDAPSPQSGSGRQQDNNNSGSNTPVLHAPVARHPRPIIPGSLTRGSTAERLETMYNPAAANTAATQDGGCQAAQQLTASSLRYHTSMTRRESRARRSAARNMQDAKGRGWRTRRSGSTGSSKKTKKKIMGGRMSRRRDKDGGRDGDDVVSNGGWTDVTWASRAPRRAGQGVGGVGVGGKDKKCVVM</sequence>
<feature type="compositionally biased region" description="Polar residues" evidence="1">
    <location>
        <begin position="840"/>
        <end position="863"/>
    </location>
</feature>
<dbReference type="InterPro" id="IPR055589">
    <property type="entry name" value="DUF7165"/>
</dbReference>
<dbReference type="CDD" id="cd09917">
    <property type="entry name" value="F-box_SF"/>
    <property type="match status" value="1"/>
</dbReference>
<organism evidence="3 4">
    <name type="scientific">Microdochium bolleyi</name>
    <dbReference type="NCBI Taxonomy" id="196109"/>
    <lineage>
        <taxon>Eukaryota</taxon>
        <taxon>Fungi</taxon>
        <taxon>Dikarya</taxon>
        <taxon>Ascomycota</taxon>
        <taxon>Pezizomycotina</taxon>
        <taxon>Sordariomycetes</taxon>
        <taxon>Xylariomycetidae</taxon>
        <taxon>Xylariales</taxon>
        <taxon>Microdochiaceae</taxon>
        <taxon>Microdochium</taxon>
    </lineage>
</organism>
<dbReference type="SUPFAM" id="SSF101908">
    <property type="entry name" value="Putative isomerase YbhE"/>
    <property type="match status" value="1"/>
</dbReference>
<dbReference type="SUPFAM" id="SSF81383">
    <property type="entry name" value="F-box domain"/>
    <property type="match status" value="1"/>
</dbReference>
<evidence type="ECO:0000259" key="2">
    <source>
        <dbReference type="PROSITE" id="PS50181"/>
    </source>
</evidence>
<feature type="region of interest" description="Disordered" evidence="1">
    <location>
        <begin position="691"/>
        <end position="718"/>
    </location>
</feature>
<evidence type="ECO:0000313" key="3">
    <source>
        <dbReference type="EMBL" id="KXJ95512.1"/>
    </source>
</evidence>
<dbReference type="InParanoid" id="A0A136JED7"/>
<feature type="region of interest" description="Disordered" evidence="1">
    <location>
        <begin position="424"/>
        <end position="445"/>
    </location>
</feature>
<accession>A0A136JED7</accession>
<feature type="domain" description="F-box" evidence="2">
    <location>
        <begin position="26"/>
        <end position="72"/>
    </location>
</feature>
<dbReference type="InterPro" id="IPR001810">
    <property type="entry name" value="F-box_dom"/>
</dbReference>
<feature type="compositionally biased region" description="Basic and acidic residues" evidence="1">
    <location>
        <begin position="691"/>
        <end position="700"/>
    </location>
</feature>
<dbReference type="PROSITE" id="PS50181">
    <property type="entry name" value="FBOX"/>
    <property type="match status" value="1"/>
</dbReference>
<gene>
    <name evidence="3" type="ORF">Micbo1qcDRAFT_187513</name>
</gene>
<feature type="compositionally biased region" description="Polar residues" evidence="1">
    <location>
        <begin position="432"/>
        <end position="445"/>
    </location>
</feature>